<protein>
    <submittedName>
        <fullName evidence="3">Phostensin isoform X2</fullName>
    </submittedName>
</protein>
<feature type="compositionally biased region" description="Basic and acidic residues" evidence="1">
    <location>
        <begin position="989"/>
        <end position="998"/>
    </location>
</feature>
<reference evidence="3 4" key="1">
    <citation type="journal article" date="2021" name="Sci. Rep.">
        <title>Chromosome anchoring in Senegalese sole (Solea senegalensis) reveals sex-associated markers and genome rearrangements in flatfish.</title>
        <authorList>
            <person name="Guerrero-Cozar I."/>
            <person name="Gomez-Garrido J."/>
            <person name="Berbel C."/>
            <person name="Martinez-Blanch J.F."/>
            <person name="Alioto T."/>
            <person name="Claros M.G."/>
            <person name="Gagnaire P.A."/>
            <person name="Manchado M."/>
        </authorList>
    </citation>
    <scope>NUCLEOTIDE SEQUENCE [LARGE SCALE GENOMIC DNA]</scope>
    <source>
        <strain evidence="3">Sse05_10M</strain>
    </source>
</reference>
<feature type="compositionally biased region" description="Basic and acidic residues" evidence="1">
    <location>
        <begin position="1115"/>
        <end position="1152"/>
    </location>
</feature>
<feature type="compositionally biased region" description="Acidic residues" evidence="1">
    <location>
        <begin position="999"/>
        <end position="1008"/>
    </location>
</feature>
<feature type="compositionally biased region" description="Basic and acidic residues" evidence="1">
    <location>
        <begin position="972"/>
        <end position="981"/>
    </location>
</feature>
<dbReference type="InterPro" id="IPR025907">
    <property type="entry name" value="Phostensin/Taperin_PP1-bd_dom"/>
</dbReference>
<comment type="caution">
    <text evidence="3">The sequence shown here is derived from an EMBL/GenBank/DDBJ whole genome shotgun (WGS) entry which is preliminary data.</text>
</comment>
<feature type="region of interest" description="Disordered" evidence="1">
    <location>
        <begin position="1110"/>
        <end position="1278"/>
    </location>
</feature>
<feature type="region of interest" description="Disordered" evidence="1">
    <location>
        <begin position="519"/>
        <end position="568"/>
    </location>
</feature>
<accession>A0AAV6R8C3</accession>
<proteinExistence type="predicted"/>
<feature type="compositionally biased region" description="Basic and acidic residues" evidence="1">
    <location>
        <begin position="315"/>
        <end position="366"/>
    </location>
</feature>
<evidence type="ECO:0000259" key="2">
    <source>
        <dbReference type="Pfam" id="PF13914"/>
    </source>
</evidence>
<feature type="compositionally biased region" description="Basic and acidic residues" evidence="1">
    <location>
        <begin position="52"/>
        <end position="65"/>
    </location>
</feature>
<keyword evidence="4" id="KW-1185">Reference proteome</keyword>
<feature type="compositionally biased region" description="Gly residues" evidence="1">
    <location>
        <begin position="1243"/>
        <end position="1252"/>
    </location>
</feature>
<dbReference type="PANTHER" id="PTHR21685">
    <property type="entry name" value="TON-B BOX DOMAIN"/>
    <property type="match status" value="1"/>
</dbReference>
<feature type="compositionally biased region" description="Basic and acidic residues" evidence="1">
    <location>
        <begin position="253"/>
        <end position="287"/>
    </location>
</feature>
<feature type="compositionally biased region" description="Basic and acidic residues" evidence="1">
    <location>
        <begin position="137"/>
        <end position="220"/>
    </location>
</feature>
<feature type="compositionally biased region" description="Low complexity" evidence="1">
    <location>
        <begin position="1253"/>
        <end position="1276"/>
    </location>
</feature>
<feature type="compositionally biased region" description="Basic and acidic residues" evidence="1">
    <location>
        <begin position="13"/>
        <end position="35"/>
    </location>
</feature>
<feature type="region of interest" description="Disordered" evidence="1">
    <location>
        <begin position="309"/>
        <end position="451"/>
    </location>
</feature>
<dbReference type="GO" id="GO:0019902">
    <property type="term" value="F:phosphatase binding"/>
    <property type="evidence" value="ECO:0007669"/>
    <property type="project" value="InterPro"/>
</dbReference>
<name>A0AAV6R8C3_SOLSE</name>
<feature type="domain" description="Phostensin/Taperin PP1-binding" evidence="2">
    <location>
        <begin position="1223"/>
        <end position="1337"/>
    </location>
</feature>
<sequence>MSVSSLPEWKQLLLERKRREEEERERRGKEEEEKLANMPAWKRGIIQRRKAKQDSVGDRERERDVCLLPVEVRSTPSDGLSDTDSSVTANLGSDMSLSPDPGQWLDEDPRSVSQVSVETIVPLHENPFILTQSAWRKGRDADVGNESDLKEKERGQDMELKMERFRDLSEGREKERSWDRSQGRERDNGRERWENDKSQWKESVKDAMRDKEFLKGRKDDGEEETDSPSGSGSYSPLVPSLRTIRADNIIIIEQDRKGDEERRGRWREVEGERPEEEHQGKRGMKMDLREILAGKGSVTEIRASEVLIIKPSASPEERTTGGKGREDGETKCSMHVRKESNGRELRADMSGMREKEKEPVKGKERPWGQATVIKENRKDNLEDNMFVEKGGRVSQLLSKFGEHPKPPLRSKSSDNFLRPGRRKNSGDEDDQQSEERSAEGRNVLPKRSFSFSDRVISAKENGLDDERCYKRKTQEREHSDKRVAPCVDVADLQKETPAKSKVPCTRLLDKDRFGKCRDGYVKNDEKGSLQRRHEAEPRISIQNRSEVKKVEPIDTRAPKTSGDGGGDEGFMVASVKNTEGISFARRVPIRKEGKSRAEIEAKLVSGEKSLVREVSVEKEAEVGNTRVSDLVRRDEFESTIPPETLQNYLTAASTDMASPCLTDESHDRPDPSFTDCSRLLCTVTDRAGDPHPRPEWSGPHLTHSVLSWHADELIGKIEKIGDTTVYSNTGGEVAYRPAHELKKEITKEGQLYIDDASESLIQDLMPRSPKRIPPPVPLEIQIPMTVFYVAEDMVERKKTLGQNNEGQDWEGGQGVERRDSWRIGKPLSRIESLREKIRQRELEKLRQKEKLDGEGSVAAEISDCQTAGESYDERGAEIEEEWEAAAHVRKKLSEADTVQEDTAAQASMAAFDVTQEVLKMCPQLPVSVLHSQAVRGEEVTSGYATAATAAAAAAAAEVISDSSQTSEDDDEPLKHEEEQLRYHRSQHNSGEERETEEHELSEEEDGEEYISALNPTQPESLSPPHPNSLAAMSRIYNLETVGSRTGLCLRERTVDISPVHLVKVTPHISNAQQGENKTLSGEDICGVQKIQRQIEQFQLKEQEALKSYTSSNFPLRDRKTRQESPKDLLKYKIKDNVKTQEKDQSESKDKMSPQRVWSPTSQVKQTITINPSFLRSQSPDNSLKPLDCAPTPASSPSSLSPTQSPSDSPSPTPSPTLFSVRSASGGQVKRGATITISPKRHGAAGGGGGTGSTTGSTSTGPTPAATPSQQPQMSPAVAEPVKKKYPTVEEIEVIGGYQVLEKSSLVKNRAMPKRVTVCFDVDQLEQVYEYPSETSMLVAGLHAQDLGRQQGEGAQVEDADVDGGVITSKSTKIVGTAMGRGLRVDESCPRSSSPNLPL</sequence>
<feature type="compositionally biased region" description="Basic and acidic residues" evidence="1">
    <location>
        <begin position="519"/>
        <end position="537"/>
    </location>
</feature>
<feature type="compositionally biased region" description="Basic and acidic residues" evidence="1">
    <location>
        <begin position="545"/>
        <end position="557"/>
    </location>
</feature>
<evidence type="ECO:0000313" key="4">
    <source>
        <dbReference type="Proteomes" id="UP000693946"/>
    </source>
</evidence>
<organism evidence="3 4">
    <name type="scientific">Solea senegalensis</name>
    <name type="common">Senegalese sole</name>
    <dbReference type="NCBI Taxonomy" id="28829"/>
    <lineage>
        <taxon>Eukaryota</taxon>
        <taxon>Metazoa</taxon>
        <taxon>Chordata</taxon>
        <taxon>Craniata</taxon>
        <taxon>Vertebrata</taxon>
        <taxon>Euteleostomi</taxon>
        <taxon>Actinopterygii</taxon>
        <taxon>Neopterygii</taxon>
        <taxon>Teleostei</taxon>
        <taxon>Neoteleostei</taxon>
        <taxon>Acanthomorphata</taxon>
        <taxon>Carangaria</taxon>
        <taxon>Pleuronectiformes</taxon>
        <taxon>Pleuronectoidei</taxon>
        <taxon>Soleidae</taxon>
        <taxon>Solea</taxon>
    </lineage>
</organism>
<feature type="compositionally biased region" description="Low complexity" evidence="1">
    <location>
        <begin position="1190"/>
        <end position="1207"/>
    </location>
</feature>
<dbReference type="Proteomes" id="UP000693946">
    <property type="component" value="Linkage Group LG20"/>
</dbReference>
<feature type="compositionally biased region" description="Polar residues" evidence="1">
    <location>
        <begin position="74"/>
        <end position="96"/>
    </location>
</feature>
<gene>
    <name evidence="3" type="ORF">JOB18_035247</name>
</gene>
<feature type="region of interest" description="Disordered" evidence="1">
    <location>
        <begin position="1"/>
        <end position="113"/>
    </location>
</feature>
<evidence type="ECO:0000256" key="1">
    <source>
        <dbReference type="SAM" id="MobiDB-lite"/>
    </source>
</evidence>
<dbReference type="EMBL" id="JAGKHQ010000013">
    <property type="protein sequence ID" value="KAG7500953.1"/>
    <property type="molecule type" value="Genomic_DNA"/>
</dbReference>
<evidence type="ECO:0000313" key="3">
    <source>
        <dbReference type="EMBL" id="KAG7500953.1"/>
    </source>
</evidence>
<dbReference type="PANTHER" id="PTHR21685:SF0">
    <property type="entry name" value="PHOSTENSIN"/>
    <property type="match status" value="1"/>
</dbReference>
<feature type="region of interest" description="Disordered" evidence="1">
    <location>
        <begin position="462"/>
        <end position="481"/>
    </location>
</feature>
<dbReference type="InterPro" id="IPR026671">
    <property type="entry name" value="PPP1R18/Tprn"/>
</dbReference>
<feature type="region of interest" description="Disordered" evidence="1">
    <location>
        <begin position="130"/>
        <end position="287"/>
    </location>
</feature>
<feature type="compositionally biased region" description="Polar residues" evidence="1">
    <location>
        <begin position="1155"/>
        <end position="1181"/>
    </location>
</feature>
<dbReference type="Pfam" id="PF13914">
    <property type="entry name" value="Phostensin"/>
    <property type="match status" value="1"/>
</dbReference>
<feature type="region of interest" description="Disordered" evidence="1">
    <location>
        <begin position="958"/>
        <end position="1008"/>
    </location>
</feature>